<dbReference type="EMBL" id="CP025096">
    <property type="protein sequence ID" value="AUD06691.1"/>
    <property type="molecule type" value="Genomic_DNA"/>
</dbReference>
<evidence type="ECO:0000313" key="3">
    <source>
        <dbReference type="Proteomes" id="UP000232883"/>
    </source>
</evidence>
<accession>A0A2K8Z9Z4</accession>
<gene>
    <name evidence="2" type="ORF">CWM47_35510</name>
</gene>
<dbReference type="OrthoDB" id="948848at2"/>
<dbReference type="RefSeq" id="WP_100993227.1">
    <property type="nucleotide sequence ID" value="NZ_CP025096.1"/>
</dbReference>
<proteinExistence type="predicted"/>
<evidence type="ECO:0000256" key="1">
    <source>
        <dbReference type="SAM" id="MobiDB-lite"/>
    </source>
</evidence>
<reference evidence="2 3" key="1">
    <citation type="submission" date="2017-11" db="EMBL/GenBank/DDBJ databases">
        <title>Taxonomic description and genome sequences of Spirosoma HA7 sp. nov., isolated from pollen microhabitat of Corylus avellana.</title>
        <authorList>
            <person name="Ambika Manirajan B."/>
            <person name="Suarez C."/>
            <person name="Ratering S."/>
            <person name="Geissler-Plaum R."/>
            <person name="Cardinale M."/>
            <person name="Sylvia S."/>
        </authorList>
    </citation>
    <scope>NUCLEOTIDE SEQUENCE [LARGE SCALE GENOMIC DNA]</scope>
    <source>
        <strain evidence="2 3">HA7</strain>
    </source>
</reference>
<sequence>MKKAVPFSLFALLFYHTLAYMLACVTSWWQAEQDLSERLIVYRATDSLIEFQVPLKNKSDEAYAIARNTEEGFSHQGHFYDVVSLEIRNDTLFIAGLEIKRKQKTFGQADLLAFLNHHIEGMADSQRKANKFLKLLLTEYSLTPRANFCFLTLGQHETSHLPTGQPSLSSRPYPVHSPPPEA</sequence>
<feature type="region of interest" description="Disordered" evidence="1">
    <location>
        <begin position="160"/>
        <end position="182"/>
    </location>
</feature>
<dbReference type="AlphaFoldDB" id="A0A2K8Z9Z4"/>
<evidence type="ECO:0000313" key="2">
    <source>
        <dbReference type="EMBL" id="AUD06691.1"/>
    </source>
</evidence>
<organism evidence="2 3">
    <name type="scientific">Spirosoma pollinicola</name>
    <dbReference type="NCBI Taxonomy" id="2057025"/>
    <lineage>
        <taxon>Bacteria</taxon>
        <taxon>Pseudomonadati</taxon>
        <taxon>Bacteroidota</taxon>
        <taxon>Cytophagia</taxon>
        <taxon>Cytophagales</taxon>
        <taxon>Cytophagaceae</taxon>
        <taxon>Spirosoma</taxon>
    </lineage>
</organism>
<dbReference type="Proteomes" id="UP000232883">
    <property type="component" value="Chromosome"/>
</dbReference>
<keyword evidence="3" id="KW-1185">Reference proteome</keyword>
<feature type="compositionally biased region" description="Polar residues" evidence="1">
    <location>
        <begin position="160"/>
        <end position="170"/>
    </location>
</feature>
<name>A0A2K8Z9Z4_9BACT</name>
<protein>
    <submittedName>
        <fullName evidence="2">Uncharacterized protein</fullName>
    </submittedName>
</protein>
<dbReference type="KEGG" id="spir:CWM47_35510"/>